<evidence type="ECO:0000313" key="1">
    <source>
        <dbReference type="EMBL" id="RAI78030.1"/>
    </source>
</evidence>
<organism evidence="1 2">
    <name type="scientific">Spirosoma telluris</name>
    <dbReference type="NCBI Taxonomy" id="2183553"/>
    <lineage>
        <taxon>Bacteria</taxon>
        <taxon>Pseudomonadati</taxon>
        <taxon>Bacteroidota</taxon>
        <taxon>Cytophagia</taxon>
        <taxon>Cytophagales</taxon>
        <taxon>Cytophagaceae</taxon>
        <taxon>Spirosoma</taxon>
    </lineage>
</organism>
<proteinExistence type="predicted"/>
<dbReference type="EMBL" id="QLII01000001">
    <property type="protein sequence ID" value="RAI78030.1"/>
    <property type="molecule type" value="Genomic_DNA"/>
</dbReference>
<accession>A0A327NRP9</accession>
<evidence type="ECO:0000313" key="2">
    <source>
        <dbReference type="Proteomes" id="UP000249016"/>
    </source>
</evidence>
<reference evidence="1 2" key="1">
    <citation type="submission" date="2018-06" db="EMBL/GenBank/DDBJ databases">
        <title>Spirosoma sp. HMF3257 Genome sequencing and assembly.</title>
        <authorList>
            <person name="Kang H."/>
            <person name="Cha I."/>
            <person name="Kim H."/>
            <person name="Kang J."/>
            <person name="Joh K."/>
        </authorList>
    </citation>
    <scope>NUCLEOTIDE SEQUENCE [LARGE SCALE GENOMIC DNA]</scope>
    <source>
        <strain evidence="1 2">HMF3257</strain>
    </source>
</reference>
<protein>
    <submittedName>
        <fullName evidence="1">Uncharacterized protein</fullName>
    </submittedName>
</protein>
<sequence length="109" mass="12675">MINGIVKLINRRHPFHKGSVNRAVIAVVSLISGLSQEDLLARLPNGCFTCRFVQQLINICIKLLHKLFIRHILRISEASKQYYAELRIFEYQFYSFLYKGAKVNHQISI</sequence>
<dbReference type="Proteomes" id="UP000249016">
    <property type="component" value="Unassembled WGS sequence"/>
</dbReference>
<dbReference type="AlphaFoldDB" id="A0A327NRP9"/>
<keyword evidence="2" id="KW-1185">Reference proteome</keyword>
<gene>
    <name evidence="1" type="ORF">HMF3257_35150</name>
</gene>
<name>A0A327NRP9_9BACT</name>
<comment type="caution">
    <text evidence="1">The sequence shown here is derived from an EMBL/GenBank/DDBJ whole genome shotgun (WGS) entry which is preliminary data.</text>
</comment>